<dbReference type="Pfam" id="PF00023">
    <property type="entry name" value="Ank"/>
    <property type="match status" value="2"/>
</dbReference>
<dbReference type="Pfam" id="PF12796">
    <property type="entry name" value="Ank_2"/>
    <property type="match status" value="3"/>
</dbReference>
<feature type="repeat" description="ANK" evidence="7">
    <location>
        <begin position="388"/>
        <end position="412"/>
    </location>
</feature>
<keyword evidence="2 8" id="KW-0812">Transmembrane</keyword>
<keyword evidence="4 8" id="KW-1133">Transmembrane helix</keyword>
<sequence>MDRQQQHVELAHAYLSSGSPPASATAVMQPNGSTRLVQMCPYLYRAAFKGRTEEVMALLLRQHAARAERYQQATGQTHSKADHFLVSGSAGIIQHGPCDILEVSTERNTVLHLAAEQGHDELIQELFLRFKEQSLLSRRNSALDTPLHCAARAGHNKAVVVLLQFAEDCGESIPILGCKNEAGDTALHLAARHGHRAIVEFLVSAAEEMATEVNNAGVSPLYLAVLSGSVQAVKAIISKCRDVSSAGPSLQNALHAAVFRSSEMVNVLLEWKPALADQVDCNGSSPLHFASSNGDHTVVQAILRAAPPLTAYRKDSGGLSALHVAAQMGHHYVVKDMLDIYPDAAELRDNHGGTFVHAAARAQASDVVCLAIRSPMLRAGFLDEQDRDGNTPLHFAVAAGAPGVVEALIRKGKVRTDVLNNDGHTAFDVATGSTGFFTMVKLVVNLVAFGAQLGPQRHDHMKPWSDHSTVEKIGKTSDSLAVVAVLVATAGFTAGFNMPGGYGDTGEASLARKATFKAFVFLDTVAAATSMAAAILFVYGKVSRSGGGSWKSFAWALQCMWVSLFCLLLAFYAALVSVETSKAVRYGFVVVCACMAILLLWTMMWIGTSTPKVSTILRFLWQSKGRHIWIIKRLYPHVGASVFHFCVFIATSYIAFVCLAVTIEFKPAHWGLGTSAPASAPSPL</sequence>
<evidence type="ECO:0000313" key="11">
    <source>
        <dbReference type="Proteomes" id="UP000636709"/>
    </source>
</evidence>
<reference evidence="10" key="1">
    <citation type="submission" date="2020-07" db="EMBL/GenBank/DDBJ databases">
        <title>Genome sequence and genetic diversity analysis of an under-domesticated orphan crop, white fonio (Digitaria exilis).</title>
        <authorList>
            <person name="Bennetzen J.L."/>
            <person name="Chen S."/>
            <person name="Ma X."/>
            <person name="Wang X."/>
            <person name="Yssel A.E.J."/>
            <person name="Chaluvadi S.R."/>
            <person name="Johnson M."/>
            <person name="Gangashetty P."/>
            <person name="Hamidou F."/>
            <person name="Sanogo M.D."/>
            <person name="Zwaenepoel A."/>
            <person name="Wallace J."/>
            <person name="Van De Peer Y."/>
            <person name="Van Deynze A."/>
        </authorList>
    </citation>
    <scope>NUCLEOTIDE SEQUENCE</scope>
    <source>
        <tissue evidence="10">Leaves</tissue>
    </source>
</reference>
<name>A0A835BTG6_9POAL</name>
<dbReference type="Gene3D" id="1.25.40.20">
    <property type="entry name" value="Ankyrin repeat-containing domain"/>
    <property type="match status" value="1"/>
</dbReference>
<evidence type="ECO:0000256" key="8">
    <source>
        <dbReference type="SAM" id="Phobius"/>
    </source>
</evidence>
<evidence type="ECO:0000256" key="2">
    <source>
        <dbReference type="ARBA" id="ARBA00022692"/>
    </source>
</evidence>
<evidence type="ECO:0000256" key="7">
    <source>
        <dbReference type="PROSITE-ProRule" id="PRU00023"/>
    </source>
</evidence>
<dbReference type="PANTHER" id="PTHR24186:SF41">
    <property type="entry name" value="PGG DOMAIN-CONTAINING PROTEIN"/>
    <property type="match status" value="1"/>
</dbReference>
<dbReference type="SMART" id="SM00248">
    <property type="entry name" value="ANK"/>
    <property type="match status" value="7"/>
</dbReference>
<feature type="transmembrane region" description="Helical" evidence="8">
    <location>
        <begin position="479"/>
        <end position="498"/>
    </location>
</feature>
<dbReference type="InterPro" id="IPR036770">
    <property type="entry name" value="Ankyrin_rpt-contain_sf"/>
</dbReference>
<accession>A0A835BTG6</accession>
<feature type="repeat" description="ANK" evidence="7">
    <location>
        <begin position="282"/>
        <end position="314"/>
    </location>
</feature>
<evidence type="ECO:0000313" key="10">
    <source>
        <dbReference type="EMBL" id="KAF8711169.1"/>
    </source>
</evidence>
<evidence type="ECO:0000256" key="3">
    <source>
        <dbReference type="ARBA" id="ARBA00022737"/>
    </source>
</evidence>
<feature type="domain" description="PGG" evidence="9">
    <location>
        <begin position="472"/>
        <end position="576"/>
    </location>
</feature>
<keyword evidence="5 7" id="KW-0040">ANK repeat</keyword>
<feature type="transmembrane region" description="Helical" evidence="8">
    <location>
        <begin position="586"/>
        <end position="606"/>
    </location>
</feature>
<proteinExistence type="predicted"/>
<dbReference type="PROSITE" id="PS50297">
    <property type="entry name" value="ANK_REP_REGION"/>
    <property type="match status" value="3"/>
</dbReference>
<dbReference type="EMBL" id="JACEFO010001753">
    <property type="protein sequence ID" value="KAF8711169.1"/>
    <property type="molecule type" value="Genomic_DNA"/>
</dbReference>
<evidence type="ECO:0000256" key="5">
    <source>
        <dbReference type="ARBA" id="ARBA00023043"/>
    </source>
</evidence>
<feature type="repeat" description="ANK" evidence="7">
    <location>
        <begin position="182"/>
        <end position="214"/>
    </location>
</feature>
<evidence type="ECO:0000256" key="6">
    <source>
        <dbReference type="ARBA" id="ARBA00023136"/>
    </source>
</evidence>
<dbReference type="OrthoDB" id="303876at2759"/>
<evidence type="ECO:0000256" key="1">
    <source>
        <dbReference type="ARBA" id="ARBA00004141"/>
    </source>
</evidence>
<keyword evidence="11" id="KW-1185">Reference proteome</keyword>
<feature type="transmembrane region" description="Helical" evidence="8">
    <location>
        <begin position="642"/>
        <end position="663"/>
    </location>
</feature>
<keyword evidence="3" id="KW-0677">Repeat</keyword>
<dbReference type="SUPFAM" id="SSF48403">
    <property type="entry name" value="Ankyrin repeat"/>
    <property type="match status" value="1"/>
</dbReference>
<dbReference type="PANTHER" id="PTHR24186">
    <property type="entry name" value="PROTEIN PHOSPHATASE 1 REGULATORY SUBUNIT"/>
    <property type="match status" value="1"/>
</dbReference>
<comment type="caution">
    <text evidence="10">The sequence shown here is derived from an EMBL/GenBank/DDBJ whole genome shotgun (WGS) entry which is preliminary data.</text>
</comment>
<comment type="subcellular location">
    <subcellularLocation>
        <location evidence="1">Membrane</location>
        <topology evidence="1">Multi-pass membrane protein</topology>
    </subcellularLocation>
</comment>
<evidence type="ECO:0000256" key="4">
    <source>
        <dbReference type="ARBA" id="ARBA00022989"/>
    </source>
</evidence>
<protein>
    <recommendedName>
        <fullName evidence="9">PGG domain-containing protein</fullName>
    </recommendedName>
</protein>
<dbReference type="GO" id="GO:0005886">
    <property type="term" value="C:plasma membrane"/>
    <property type="evidence" value="ECO:0007669"/>
    <property type="project" value="TreeGrafter"/>
</dbReference>
<evidence type="ECO:0000259" key="9">
    <source>
        <dbReference type="Pfam" id="PF13962"/>
    </source>
</evidence>
<feature type="transmembrane region" description="Helical" evidence="8">
    <location>
        <begin position="519"/>
        <end position="540"/>
    </location>
</feature>
<dbReference type="InterPro" id="IPR002110">
    <property type="entry name" value="Ankyrin_rpt"/>
</dbReference>
<keyword evidence="6 8" id="KW-0472">Membrane</keyword>
<feature type="transmembrane region" description="Helical" evidence="8">
    <location>
        <begin position="552"/>
        <end position="574"/>
    </location>
</feature>
<dbReference type="AlphaFoldDB" id="A0A835BTG6"/>
<dbReference type="InterPro" id="IPR026961">
    <property type="entry name" value="PGG_dom"/>
</dbReference>
<dbReference type="PROSITE" id="PS50088">
    <property type="entry name" value="ANK_REPEAT"/>
    <property type="match status" value="3"/>
</dbReference>
<dbReference type="Pfam" id="PF13962">
    <property type="entry name" value="PGG"/>
    <property type="match status" value="1"/>
</dbReference>
<organism evidence="10 11">
    <name type="scientific">Digitaria exilis</name>
    <dbReference type="NCBI Taxonomy" id="1010633"/>
    <lineage>
        <taxon>Eukaryota</taxon>
        <taxon>Viridiplantae</taxon>
        <taxon>Streptophyta</taxon>
        <taxon>Embryophyta</taxon>
        <taxon>Tracheophyta</taxon>
        <taxon>Spermatophyta</taxon>
        <taxon>Magnoliopsida</taxon>
        <taxon>Liliopsida</taxon>
        <taxon>Poales</taxon>
        <taxon>Poaceae</taxon>
        <taxon>PACMAD clade</taxon>
        <taxon>Panicoideae</taxon>
        <taxon>Panicodae</taxon>
        <taxon>Paniceae</taxon>
        <taxon>Anthephorinae</taxon>
        <taxon>Digitaria</taxon>
    </lineage>
</organism>
<gene>
    <name evidence="10" type="ORF">HU200_029181</name>
</gene>
<dbReference type="Proteomes" id="UP000636709">
    <property type="component" value="Unassembled WGS sequence"/>
</dbReference>